<evidence type="ECO:0000256" key="9">
    <source>
        <dbReference type="ARBA" id="ARBA00022840"/>
    </source>
</evidence>
<dbReference type="PANTHER" id="PTHR45436:SF4">
    <property type="entry name" value="SENSOR PROTEIN PHOQ"/>
    <property type="match status" value="1"/>
</dbReference>
<dbReference type="AlphaFoldDB" id="A0A220VE02"/>
<keyword evidence="9" id="KW-0067">ATP-binding</keyword>
<comment type="subcellular location">
    <subcellularLocation>
        <location evidence="2">Membrane</location>
    </subcellularLocation>
</comment>
<evidence type="ECO:0000256" key="5">
    <source>
        <dbReference type="ARBA" id="ARBA00022679"/>
    </source>
</evidence>
<evidence type="ECO:0000256" key="1">
    <source>
        <dbReference type="ARBA" id="ARBA00000085"/>
    </source>
</evidence>
<keyword evidence="11 12" id="KW-0472">Membrane</keyword>
<evidence type="ECO:0000256" key="2">
    <source>
        <dbReference type="ARBA" id="ARBA00004370"/>
    </source>
</evidence>
<dbReference type="Gene3D" id="3.30.565.10">
    <property type="entry name" value="Histidine kinase-like ATPase, C-terminal domain"/>
    <property type="match status" value="1"/>
</dbReference>
<evidence type="ECO:0000256" key="3">
    <source>
        <dbReference type="ARBA" id="ARBA00012438"/>
    </source>
</evidence>
<dbReference type="SMART" id="SM00387">
    <property type="entry name" value="HATPase_c"/>
    <property type="match status" value="1"/>
</dbReference>
<dbReference type="PROSITE" id="PS50109">
    <property type="entry name" value="HIS_KIN"/>
    <property type="match status" value="1"/>
</dbReference>
<evidence type="ECO:0000256" key="8">
    <source>
        <dbReference type="ARBA" id="ARBA00022777"/>
    </source>
</evidence>
<evidence type="ECO:0000256" key="12">
    <source>
        <dbReference type="SAM" id="Phobius"/>
    </source>
</evidence>
<dbReference type="InterPro" id="IPR005467">
    <property type="entry name" value="His_kinase_dom"/>
</dbReference>
<dbReference type="KEGG" id="pmai:CF386_06210"/>
<evidence type="ECO:0000256" key="7">
    <source>
        <dbReference type="ARBA" id="ARBA00022741"/>
    </source>
</evidence>
<keyword evidence="15" id="KW-1185">Reference proteome</keyword>
<evidence type="ECO:0000256" key="6">
    <source>
        <dbReference type="ARBA" id="ARBA00022692"/>
    </source>
</evidence>
<dbReference type="PANTHER" id="PTHR45436">
    <property type="entry name" value="SENSOR HISTIDINE KINASE YKOH"/>
    <property type="match status" value="1"/>
</dbReference>
<dbReference type="EC" id="2.7.13.3" evidence="3"/>
<name>A0A220VE02_9GAMM</name>
<comment type="catalytic activity">
    <reaction evidence="1">
        <text>ATP + protein L-histidine = ADP + protein N-phospho-L-histidine.</text>
        <dbReference type="EC" id="2.7.13.3"/>
    </reaction>
</comment>
<dbReference type="GO" id="GO:0004673">
    <property type="term" value="F:protein histidine kinase activity"/>
    <property type="evidence" value="ECO:0007669"/>
    <property type="project" value="UniProtKB-EC"/>
</dbReference>
<dbReference type="GO" id="GO:0005524">
    <property type="term" value="F:ATP binding"/>
    <property type="evidence" value="ECO:0007669"/>
    <property type="project" value="UniProtKB-KW"/>
</dbReference>
<dbReference type="SUPFAM" id="SSF55874">
    <property type="entry name" value="ATPase domain of HSP90 chaperone/DNA topoisomerase II/histidine kinase"/>
    <property type="match status" value="1"/>
</dbReference>
<evidence type="ECO:0000259" key="13">
    <source>
        <dbReference type="PROSITE" id="PS50109"/>
    </source>
</evidence>
<reference evidence="14 15" key="1">
    <citation type="journal article" date="2016" name="Int. J. Syst. Evol. Microbiol.">
        <title>Paraphotobacterium marinum gen. nov., sp. nov., a member of the family Vibrionaceae, isolated from surface seawater.</title>
        <authorList>
            <person name="Huang Z."/>
            <person name="Dong C."/>
            <person name="Shao Z."/>
        </authorList>
    </citation>
    <scope>NUCLEOTIDE SEQUENCE [LARGE SCALE GENOMIC DNA]</scope>
    <source>
        <strain evidence="14 15">NSCS20N07D</strain>
    </source>
</reference>
<evidence type="ECO:0000256" key="4">
    <source>
        <dbReference type="ARBA" id="ARBA00022553"/>
    </source>
</evidence>
<keyword evidence="7" id="KW-0547">Nucleotide-binding</keyword>
<dbReference type="EMBL" id="CP022355">
    <property type="protein sequence ID" value="ASK78624.1"/>
    <property type="molecule type" value="Genomic_DNA"/>
</dbReference>
<dbReference type="InterPro" id="IPR050428">
    <property type="entry name" value="TCS_sensor_his_kinase"/>
</dbReference>
<dbReference type="InterPro" id="IPR036890">
    <property type="entry name" value="HATPase_C_sf"/>
</dbReference>
<organism evidence="14 15">
    <name type="scientific">Paraphotobacterium marinum</name>
    <dbReference type="NCBI Taxonomy" id="1755811"/>
    <lineage>
        <taxon>Bacteria</taxon>
        <taxon>Pseudomonadati</taxon>
        <taxon>Pseudomonadota</taxon>
        <taxon>Gammaproteobacteria</taxon>
        <taxon>Vibrionales</taxon>
        <taxon>Vibrionaceae</taxon>
        <taxon>Paraphotobacterium</taxon>
    </lineage>
</organism>
<keyword evidence="6 12" id="KW-0812">Transmembrane</keyword>
<dbReference type="Pfam" id="PF02518">
    <property type="entry name" value="HATPase_c"/>
    <property type="match status" value="1"/>
</dbReference>
<evidence type="ECO:0000313" key="14">
    <source>
        <dbReference type="EMBL" id="ASK78624.1"/>
    </source>
</evidence>
<evidence type="ECO:0000256" key="10">
    <source>
        <dbReference type="ARBA" id="ARBA00022989"/>
    </source>
</evidence>
<dbReference type="CDD" id="cd16954">
    <property type="entry name" value="HATPase_PhoQ-like"/>
    <property type="match status" value="1"/>
</dbReference>
<protein>
    <recommendedName>
        <fullName evidence="3">histidine kinase</fullName>
        <ecNumber evidence="3">2.7.13.3</ecNumber>
    </recommendedName>
</protein>
<feature type="transmembrane region" description="Helical" evidence="12">
    <location>
        <begin position="186"/>
        <end position="207"/>
    </location>
</feature>
<dbReference type="GO" id="GO:0000160">
    <property type="term" value="P:phosphorelay signal transduction system"/>
    <property type="evidence" value="ECO:0007669"/>
    <property type="project" value="TreeGrafter"/>
</dbReference>
<dbReference type="InterPro" id="IPR004358">
    <property type="entry name" value="Sig_transdc_His_kin-like_C"/>
</dbReference>
<proteinExistence type="predicted"/>
<feature type="transmembrane region" description="Helical" evidence="12">
    <location>
        <begin position="23"/>
        <end position="46"/>
    </location>
</feature>
<dbReference type="GO" id="GO:0005886">
    <property type="term" value="C:plasma membrane"/>
    <property type="evidence" value="ECO:0007669"/>
    <property type="project" value="TreeGrafter"/>
</dbReference>
<dbReference type="RefSeq" id="WP_089073532.1">
    <property type="nucleotide sequence ID" value="NZ_CBCSAM010000001.1"/>
</dbReference>
<keyword evidence="5" id="KW-0808">Transferase</keyword>
<evidence type="ECO:0000313" key="15">
    <source>
        <dbReference type="Proteomes" id="UP000242175"/>
    </source>
</evidence>
<dbReference type="InterPro" id="IPR058619">
    <property type="entry name" value="PhoQ/CarS-like_HATPase"/>
</dbReference>
<dbReference type="OrthoDB" id="9809567at2"/>
<keyword evidence="8" id="KW-0418">Kinase</keyword>
<dbReference type="PRINTS" id="PR00344">
    <property type="entry name" value="BCTRLSENSOR"/>
</dbReference>
<evidence type="ECO:0000256" key="11">
    <source>
        <dbReference type="ARBA" id="ARBA00023136"/>
    </source>
</evidence>
<feature type="domain" description="Histidine kinase" evidence="13">
    <location>
        <begin position="265"/>
        <end position="470"/>
    </location>
</feature>
<keyword evidence="10 12" id="KW-1133">Transmembrane helix</keyword>
<sequence>MIKKTVKQIALIFSLKKSYRPKLINRSFVTSFIILIISILMMFLILNKLYNTLLVKSFIDSLRNQTPIFLQKVIDGKYYDSLEDVVETNKIKPLKSIKRIICIDNHADKKFSTGTIYELCDNFYLNKLKLNQPSGVLLKIKDHTIIALGYQFKRKINNKILTENYAVFYTDAANYQKAQLHNQREVFALLIVFLIVATIFLLLSNYWSFIPIRKITDELQLLFDSKIKKLSSSYPADLLELTKTINTLIEINSSRQKNYTNALDDLAHSLKTRLAAMYAIIESDMTSGNKQSELNKKLLEQLSQIDELISYQLRKARLGQKSLQTEYTKLYPVLLSITKTLEKIHNHKNIKISLELSNTFTLPISQMDLMELMGNLIENAFKFANKHIMITAERTDNKFKITVEDDGPGVNKEHREAIFQRGVRADRLNPGQGIGLSVCHDIVLSYNGQINIKTSQLQGACFYITFDITQ</sequence>
<accession>A0A220VE02</accession>
<dbReference type="InterPro" id="IPR003594">
    <property type="entry name" value="HATPase_dom"/>
</dbReference>
<keyword evidence="4" id="KW-0597">Phosphoprotein</keyword>
<gene>
    <name evidence="14" type="ORF">CF386_06210</name>
</gene>
<dbReference type="Proteomes" id="UP000242175">
    <property type="component" value="Chromosome large"/>
</dbReference>